<dbReference type="Pfam" id="PF00079">
    <property type="entry name" value="Serpin"/>
    <property type="match status" value="1"/>
</dbReference>
<evidence type="ECO:0000256" key="1">
    <source>
        <dbReference type="ARBA" id="ARBA00022690"/>
    </source>
</evidence>
<organism evidence="6">
    <name type="scientific">Megacormus gertschi</name>
    <dbReference type="NCBI Taxonomy" id="1843536"/>
    <lineage>
        <taxon>Eukaryota</taxon>
        <taxon>Metazoa</taxon>
        <taxon>Ecdysozoa</taxon>
        <taxon>Arthropoda</taxon>
        <taxon>Chelicerata</taxon>
        <taxon>Arachnida</taxon>
        <taxon>Scorpiones</taxon>
        <taxon>Iurida</taxon>
        <taxon>Chactoidea</taxon>
        <taxon>Euscorpiidae</taxon>
        <taxon>Megacorminae</taxon>
        <taxon>Megacormini</taxon>
        <taxon>Megacormus</taxon>
    </lineage>
</organism>
<dbReference type="SMART" id="SM00093">
    <property type="entry name" value="SERPIN"/>
    <property type="match status" value="1"/>
</dbReference>
<dbReference type="PROSITE" id="PS00284">
    <property type="entry name" value="SERPIN"/>
    <property type="match status" value="1"/>
</dbReference>
<dbReference type="InterPro" id="IPR000215">
    <property type="entry name" value="Serpin_fam"/>
</dbReference>
<dbReference type="SUPFAM" id="SSF56574">
    <property type="entry name" value="Serpins"/>
    <property type="match status" value="1"/>
</dbReference>
<dbReference type="GO" id="GO:0005615">
    <property type="term" value="C:extracellular space"/>
    <property type="evidence" value="ECO:0007669"/>
    <property type="project" value="InterPro"/>
</dbReference>
<proteinExistence type="inferred from homology"/>
<feature type="chain" id="PRO_5012781825" evidence="4">
    <location>
        <begin position="22"/>
        <end position="412"/>
    </location>
</feature>
<dbReference type="InterPro" id="IPR023796">
    <property type="entry name" value="Serpin_dom"/>
</dbReference>
<evidence type="ECO:0000259" key="5">
    <source>
        <dbReference type="SMART" id="SM00093"/>
    </source>
</evidence>
<comment type="similarity">
    <text evidence="3">Belongs to the serpin family.</text>
</comment>
<evidence type="ECO:0000256" key="3">
    <source>
        <dbReference type="RuleBase" id="RU000411"/>
    </source>
</evidence>
<dbReference type="EMBL" id="GFBG01000027">
    <property type="protein sequence ID" value="JAW07140.1"/>
    <property type="molecule type" value="Transcribed_RNA"/>
</dbReference>
<feature type="domain" description="Serpin" evidence="5">
    <location>
        <begin position="53"/>
        <end position="410"/>
    </location>
</feature>
<evidence type="ECO:0000256" key="2">
    <source>
        <dbReference type="ARBA" id="ARBA00022900"/>
    </source>
</evidence>
<dbReference type="AlphaFoldDB" id="A0A224XGN6"/>
<accession>A0A224XGN6</accession>
<dbReference type="PANTHER" id="PTHR11461:SF278">
    <property type="entry name" value="SERINE PROTEASE INHIBITOR 88EA"/>
    <property type="match status" value="1"/>
</dbReference>
<dbReference type="InterPro" id="IPR042178">
    <property type="entry name" value="Serpin_sf_1"/>
</dbReference>
<sequence length="412" mass="46697">MATLYHHLVFLLAASRYYCYPSCVDLNSTTPPTDEALRQLVDGCTKFGLALLQSITTQSLNDEAGGILISPYGIWSALLITYIGSATDTQAELGKTLRLGKLTKLQVAELRSLLIRDHPSYLMVSRLYLQRGLTLATCTRKTSGSDVGYADFRNDPEGARRTINNWVEAVTENKIRSLLPPSSLGAYTRMVLANAVYFQSLWTIPFNASKTRYRNFTVSLSEQVQVQMMSITGRYMYATFQDSQFSVIQLPYGERGDVVMLILLPDHRFFGLKMLDQIISGEHLRRLRRRLRYKEVCVELPKFKLERSYQLVEPLRNMGVRTLFNQGEADLTDLVVGRRGYLAVDKVQHRSAIDVSENGTLSVAATTIHYDARSGPPQWPILFTVDHPFFFLILDTVTDVALFMGTVWRPMY</sequence>
<name>A0A224XGN6_9SCOR</name>
<evidence type="ECO:0000313" key="6">
    <source>
        <dbReference type="EMBL" id="JAW07140.1"/>
    </source>
</evidence>
<keyword evidence="4" id="KW-0732">Signal</keyword>
<dbReference type="PANTHER" id="PTHR11461">
    <property type="entry name" value="SERINE PROTEASE INHIBITOR, SERPIN"/>
    <property type="match status" value="1"/>
</dbReference>
<evidence type="ECO:0000256" key="4">
    <source>
        <dbReference type="SAM" id="SignalP"/>
    </source>
</evidence>
<dbReference type="InterPro" id="IPR042185">
    <property type="entry name" value="Serpin_sf_2"/>
</dbReference>
<dbReference type="InterPro" id="IPR023795">
    <property type="entry name" value="Serpin_CS"/>
</dbReference>
<dbReference type="GO" id="GO:0004867">
    <property type="term" value="F:serine-type endopeptidase inhibitor activity"/>
    <property type="evidence" value="ECO:0007669"/>
    <property type="project" value="UniProtKB-KW"/>
</dbReference>
<reference evidence="6" key="1">
    <citation type="submission" date="2016-10" db="EMBL/GenBank/DDBJ databases">
        <title>Venom proteomic and venom gland transcriptomic analyses of the scorpion Megacormus gertschi Diaz-Najera, 1966 (Scorpiones: Euscorpiidae: Megacorminae).</title>
        <authorList>
            <person name="Santibanez-Lopez C.E."/>
            <person name="Cid-Uribe J.I."/>
            <person name="Zamudio F.Z."/>
            <person name="Batista C.V."/>
            <person name="Ortiz E."/>
            <person name="Possani L.D."/>
        </authorList>
    </citation>
    <scope>NUCLEOTIDE SEQUENCE</scope>
    <source>
        <tissue evidence="6">Venom gland</tissue>
    </source>
</reference>
<keyword evidence="1" id="KW-0646">Protease inhibitor</keyword>
<protein>
    <submittedName>
        <fullName evidence="6">Putative Protease inhibitor</fullName>
    </submittedName>
</protein>
<keyword evidence="2" id="KW-0722">Serine protease inhibitor</keyword>
<dbReference type="Gene3D" id="3.30.497.10">
    <property type="entry name" value="Antithrombin, subunit I, domain 2"/>
    <property type="match status" value="1"/>
</dbReference>
<dbReference type="Gene3D" id="2.30.39.10">
    <property type="entry name" value="Alpha-1-antitrypsin, domain 1"/>
    <property type="match status" value="1"/>
</dbReference>
<feature type="signal peptide" evidence="4">
    <location>
        <begin position="1"/>
        <end position="21"/>
    </location>
</feature>
<dbReference type="InterPro" id="IPR036186">
    <property type="entry name" value="Serpin_sf"/>
</dbReference>